<proteinExistence type="predicted"/>
<protein>
    <recommendedName>
        <fullName evidence="1">Glycoside-hydrolase family GH114 TIM-barrel domain-containing protein</fullName>
    </recommendedName>
</protein>
<evidence type="ECO:0000313" key="3">
    <source>
        <dbReference type="Proteomes" id="UP000632154"/>
    </source>
</evidence>
<accession>A0ABQ3KDL4</accession>
<sequence length="126" mass="13907">MNQDTWGASSSSITSLHSYGKKVICYFSAGTWESENYTQEIINKALTDYTDNGIIDGSGDPEEAQAVGNAILNGEDSYEFNGQFRDLSVPQLTFKSLVGPTLPGWETERVYLINDFDAENPTPEPQ</sequence>
<feature type="domain" description="Glycoside-hydrolase family GH114 TIM-barrel" evidence="1">
    <location>
        <begin position="7"/>
        <end position="60"/>
    </location>
</feature>
<evidence type="ECO:0000259" key="1">
    <source>
        <dbReference type="Pfam" id="PF03537"/>
    </source>
</evidence>
<name>A0ABQ3KDL4_9DEIO</name>
<dbReference type="Gene3D" id="3.20.20.70">
    <property type="entry name" value="Aldolase class I"/>
    <property type="match status" value="1"/>
</dbReference>
<dbReference type="Proteomes" id="UP000632154">
    <property type="component" value="Unassembled WGS sequence"/>
</dbReference>
<evidence type="ECO:0000313" key="2">
    <source>
        <dbReference type="EMBL" id="GHG13516.1"/>
    </source>
</evidence>
<reference evidence="3" key="1">
    <citation type="journal article" date="2019" name="Int. J. Syst. Evol. Microbiol.">
        <title>The Global Catalogue of Microorganisms (GCM) 10K type strain sequencing project: providing services to taxonomists for standard genome sequencing and annotation.</title>
        <authorList>
            <consortium name="The Broad Institute Genomics Platform"/>
            <consortium name="The Broad Institute Genome Sequencing Center for Infectious Disease"/>
            <person name="Wu L."/>
            <person name="Ma J."/>
        </authorList>
    </citation>
    <scope>NUCLEOTIDE SEQUENCE [LARGE SCALE GENOMIC DNA]</scope>
    <source>
        <strain evidence="3">CGMCC 1.18439</strain>
    </source>
</reference>
<comment type="caution">
    <text evidence="2">The sequence shown here is derived from an EMBL/GenBank/DDBJ whole genome shotgun (WGS) entry which is preliminary data.</text>
</comment>
<organism evidence="2 3">
    <name type="scientific">Deinococcus piscis</name>
    <dbReference type="NCBI Taxonomy" id="394230"/>
    <lineage>
        <taxon>Bacteria</taxon>
        <taxon>Thermotogati</taxon>
        <taxon>Deinococcota</taxon>
        <taxon>Deinococci</taxon>
        <taxon>Deinococcales</taxon>
        <taxon>Deinococcaceae</taxon>
        <taxon>Deinococcus</taxon>
    </lineage>
</organism>
<dbReference type="EMBL" id="BNAL01000092">
    <property type="protein sequence ID" value="GHG13516.1"/>
    <property type="molecule type" value="Genomic_DNA"/>
</dbReference>
<keyword evidence="3" id="KW-1185">Reference proteome</keyword>
<dbReference type="InterPro" id="IPR004352">
    <property type="entry name" value="GH114_TIM-barrel"/>
</dbReference>
<dbReference type="InterPro" id="IPR013785">
    <property type="entry name" value="Aldolase_TIM"/>
</dbReference>
<gene>
    <name evidence="2" type="ORF">GCM10017783_26290</name>
</gene>
<dbReference type="Pfam" id="PF03537">
    <property type="entry name" value="Glyco_hydro_114"/>
    <property type="match status" value="1"/>
</dbReference>